<feature type="transmembrane region" description="Helical" evidence="11">
    <location>
        <begin position="223"/>
        <end position="244"/>
    </location>
</feature>
<dbReference type="InterPro" id="IPR032974">
    <property type="entry name" value="Polypren_kinase"/>
</dbReference>
<feature type="transmembrane region" description="Helical" evidence="11">
    <location>
        <begin position="387"/>
        <end position="406"/>
    </location>
</feature>
<dbReference type="KEGG" id="tgb:HG536_0G01270"/>
<dbReference type="OrthoDB" id="377083at2759"/>
<comment type="similarity">
    <text evidence="2">Belongs to the polyprenol kinase family.</text>
</comment>
<dbReference type="AlphaFoldDB" id="A0A7G3ZL82"/>
<evidence type="ECO:0000256" key="8">
    <source>
        <dbReference type="ARBA" id="ARBA00022989"/>
    </source>
</evidence>
<name>A0A7G3ZL82_9SACH</name>
<feature type="transmembrane region" description="Helical" evidence="11">
    <location>
        <begin position="195"/>
        <end position="211"/>
    </location>
</feature>
<evidence type="ECO:0000256" key="5">
    <source>
        <dbReference type="ARBA" id="ARBA00022692"/>
    </source>
</evidence>
<accession>A0A7G3ZL82</accession>
<sequence length="509" mass="56482">MGDNHAGGMTVSTAPVEETKAKSAAAGKVQGDSSKPDNPFKPEKIMQLAILGITLHLVWNKLYYSDGEYRVLFHNGLIVAVAVLAGAFSTYRHGEANSSLLPKFEIIYLVYLTFMMVILFDRAHASVNFGLVLNCINMPEAFKLGAQAIFVLLNESPAELDEKLRHLLAICLNYALYTILANISQLKSLDAIDCNLFSILLTNVLFIHEPVESIYFQVLRGTMWAFLTIVGVNYTIDLILAPLLNTYVKSAVLFSIFIIGFPALVRKLLTIDNHDSLEWLISYITTSYTRQRILTIWLASLLTLIPNVLIFKSSFTLNSSRKIWHFLVLILIAKPFEIDPNFVKISLAGSIVLFLSVEYLRYLKLEPIGGYLDSKLRLFADYRDDKGPIIVSYIYLILGIATPLLINNSPVGLISLGVGDSLASIVGSKWGRKVWPGTNKTLEGTAAFIVSTVATAAIFKRYLGYFKHISLTNLSVICTLCGLLEGNSSLNDNILIPAFMLITEELFTD</sequence>
<keyword evidence="4" id="KW-0808">Transferase</keyword>
<keyword evidence="8 11" id="KW-1133">Transmembrane helix</keyword>
<gene>
    <name evidence="12" type="ORF">HG536_0G01270</name>
</gene>
<evidence type="ECO:0000256" key="6">
    <source>
        <dbReference type="ARBA" id="ARBA00022777"/>
    </source>
</evidence>
<evidence type="ECO:0000256" key="7">
    <source>
        <dbReference type="ARBA" id="ARBA00022824"/>
    </source>
</evidence>
<evidence type="ECO:0000313" key="12">
    <source>
        <dbReference type="EMBL" id="QLL34268.1"/>
    </source>
</evidence>
<comment type="subcellular location">
    <subcellularLocation>
        <location evidence="1">Endoplasmic reticulum membrane</location>
        <topology evidence="1">Multi-pass membrane protein</topology>
    </subcellularLocation>
</comment>
<evidence type="ECO:0000256" key="2">
    <source>
        <dbReference type="ARBA" id="ARBA00010794"/>
    </source>
</evidence>
<reference evidence="12 13" key="1">
    <citation type="submission" date="2020-06" db="EMBL/GenBank/DDBJ databases">
        <title>The yeast mating-type switching endonuclease HO is a domesticated member of an unorthodox homing genetic element family.</title>
        <authorList>
            <person name="Coughlan A.Y."/>
            <person name="Lombardi L."/>
            <person name="Braun-Galleani S."/>
            <person name="Martos A.R."/>
            <person name="Galeote V."/>
            <person name="Bigey F."/>
            <person name="Dequin S."/>
            <person name="Byrne K.P."/>
            <person name="Wolfe K.H."/>
        </authorList>
    </citation>
    <scope>NUCLEOTIDE SEQUENCE [LARGE SCALE GENOMIC DNA]</scope>
    <source>
        <strain evidence="12 13">CBS764</strain>
    </source>
</reference>
<evidence type="ECO:0000256" key="11">
    <source>
        <dbReference type="SAM" id="Phobius"/>
    </source>
</evidence>
<feature type="transmembrane region" description="Helical" evidence="11">
    <location>
        <begin position="100"/>
        <end position="119"/>
    </location>
</feature>
<evidence type="ECO:0000256" key="4">
    <source>
        <dbReference type="ARBA" id="ARBA00022679"/>
    </source>
</evidence>
<feature type="transmembrane region" description="Helical" evidence="11">
    <location>
        <begin position="445"/>
        <end position="463"/>
    </location>
</feature>
<dbReference type="EMBL" id="CP059252">
    <property type="protein sequence ID" value="QLL34268.1"/>
    <property type="molecule type" value="Genomic_DNA"/>
</dbReference>
<dbReference type="Proteomes" id="UP000515788">
    <property type="component" value="Chromosome 7"/>
</dbReference>
<feature type="transmembrane region" description="Helical" evidence="11">
    <location>
        <begin position="251"/>
        <end position="271"/>
    </location>
</feature>
<keyword evidence="13" id="KW-1185">Reference proteome</keyword>
<dbReference type="GO" id="GO:0004168">
    <property type="term" value="F:dolichol kinase activity"/>
    <property type="evidence" value="ECO:0007669"/>
    <property type="project" value="UniProtKB-EC"/>
</dbReference>
<feature type="transmembrane region" description="Helical" evidence="11">
    <location>
        <begin position="291"/>
        <end position="311"/>
    </location>
</feature>
<evidence type="ECO:0000256" key="3">
    <source>
        <dbReference type="ARBA" id="ARBA00012132"/>
    </source>
</evidence>
<evidence type="ECO:0000256" key="1">
    <source>
        <dbReference type="ARBA" id="ARBA00004477"/>
    </source>
</evidence>
<keyword evidence="7" id="KW-0256">Endoplasmic reticulum</keyword>
<dbReference type="RefSeq" id="XP_037140942.1">
    <property type="nucleotide sequence ID" value="XM_037285046.1"/>
</dbReference>
<dbReference type="GeneID" id="59327509"/>
<dbReference type="EC" id="2.7.1.108" evidence="3"/>
<evidence type="ECO:0000313" key="13">
    <source>
        <dbReference type="Proteomes" id="UP000515788"/>
    </source>
</evidence>
<feature type="transmembrane region" description="Helical" evidence="11">
    <location>
        <begin position="164"/>
        <end position="183"/>
    </location>
</feature>
<protein>
    <recommendedName>
        <fullName evidence="3">dolichol kinase</fullName>
        <ecNumber evidence="3">2.7.1.108</ecNumber>
    </recommendedName>
</protein>
<feature type="transmembrane region" description="Helical" evidence="11">
    <location>
        <begin position="131"/>
        <end position="152"/>
    </location>
</feature>
<dbReference type="GO" id="GO:0043048">
    <property type="term" value="P:dolichyl monophosphate biosynthetic process"/>
    <property type="evidence" value="ECO:0007669"/>
    <property type="project" value="TreeGrafter"/>
</dbReference>
<feature type="transmembrane region" description="Helical" evidence="11">
    <location>
        <begin position="71"/>
        <end position="88"/>
    </location>
</feature>
<feature type="region of interest" description="Disordered" evidence="10">
    <location>
        <begin position="1"/>
        <end position="40"/>
    </location>
</feature>
<dbReference type="PANTHER" id="PTHR13205">
    <property type="entry name" value="TRANSMEMBRANE PROTEIN 15-RELATED"/>
    <property type="match status" value="1"/>
</dbReference>
<feature type="transmembrane region" description="Helical" evidence="11">
    <location>
        <begin position="45"/>
        <end position="64"/>
    </location>
</feature>
<keyword evidence="9 11" id="KW-0472">Membrane</keyword>
<organism evidence="12 13">
    <name type="scientific">Torulaspora globosa</name>
    <dbReference type="NCBI Taxonomy" id="48254"/>
    <lineage>
        <taxon>Eukaryota</taxon>
        <taxon>Fungi</taxon>
        <taxon>Dikarya</taxon>
        <taxon>Ascomycota</taxon>
        <taxon>Saccharomycotina</taxon>
        <taxon>Saccharomycetes</taxon>
        <taxon>Saccharomycetales</taxon>
        <taxon>Saccharomycetaceae</taxon>
        <taxon>Torulaspora</taxon>
    </lineage>
</organism>
<dbReference type="PANTHER" id="PTHR13205:SF15">
    <property type="entry name" value="DOLICHOL KINASE"/>
    <property type="match status" value="1"/>
</dbReference>
<proteinExistence type="inferred from homology"/>
<keyword evidence="6" id="KW-0418">Kinase</keyword>
<keyword evidence="5 11" id="KW-0812">Transmembrane</keyword>
<evidence type="ECO:0000256" key="10">
    <source>
        <dbReference type="SAM" id="MobiDB-lite"/>
    </source>
</evidence>
<evidence type="ECO:0000256" key="9">
    <source>
        <dbReference type="ARBA" id="ARBA00023136"/>
    </source>
</evidence>
<dbReference type="GO" id="GO:0005789">
    <property type="term" value="C:endoplasmic reticulum membrane"/>
    <property type="evidence" value="ECO:0007669"/>
    <property type="project" value="UniProtKB-SubCell"/>
</dbReference>